<dbReference type="Proteomes" id="UP000317909">
    <property type="component" value="Chromosome"/>
</dbReference>
<feature type="region of interest" description="Disordered" evidence="1">
    <location>
        <begin position="1"/>
        <end position="28"/>
    </location>
</feature>
<evidence type="ECO:0000313" key="3">
    <source>
        <dbReference type="EMBL" id="QDT72574.1"/>
    </source>
</evidence>
<keyword evidence="4" id="KW-1185">Reference proteome</keyword>
<keyword evidence="2" id="KW-0472">Membrane</keyword>
<dbReference type="KEGG" id="llh:I41_17540"/>
<evidence type="ECO:0000313" key="4">
    <source>
        <dbReference type="Proteomes" id="UP000317909"/>
    </source>
</evidence>
<dbReference type="AlphaFoldDB" id="A0A517TW27"/>
<feature type="compositionally biased region" description="Basic and acidic residues" evidence="1">
    <location>
        <begin position="15"/>
        <end position="26"/>
    </location>
</feature>
<reference evidence="3 4" key="1">
    <citation type="submission" date="2019-02" db="EMBL/GenBank/DDBJ databases">
        <title>Deep-cultivation of Planctomycetes and their phenomic and genomic characterization uncovers novel biology.</title>
        <authorList>
            <person name="Wiegand S."/>
            <person name="Jogler M."/>
            <person name="Boedeker C."/>
            <person name="Pinto D."/>
            <person name="Vollmers J."/>
            <person name="Rivas-Marin E."/>
            <person name="Kohn T."/>
            <person name="Peeters S.H."/>
            <person name="Heuer A."/>
            <person name="Rast P."/>
            <person name="Oberbeckmann S."/>
            <person name="Bunk B."/>
            <person name="Jeske O."/>
            <person name="Meyerdierks A."/>
            <person name="Storesund J.E."/>
            <person name="Kallscheuer N."/>
            <person name="Luecker S."/>
            <person name="Lage O.M."/>
            <person name="Pohl T."/>
            <person name="Merkel B.J."/>
            <person name="Hornburger P."/>
            <person name="Mueller R.-W."/>
            <person name="Bruemmer F."/>
            <person name="Labrenz M."/>
            <person name="Spormann A.M."/>
            <person name="Op den Camp H."/>
            <person name="Overmann J."/>
            <person name="Amann R."/>
            <person name="Jetten M.S.M."/>
            <person name="Mascher T."/>
            <person name="Medema M.H."/>
            <person name="Devos D.P."/>
            <person name="Kaster A.-K."/>
            <person name="Ovreas L."/>
            <person name="Rohde M."/>
            <person name="Galperin M.Y."/>
            <person name="Jogler C."/>
        </authorList>
    </citation>
    <scope>NUCLEOTIDE SEQUENCE [LARGE SCALE GENOMIC DNA]</scope>
    <source>
        <strain evidence="3 4">I41</strain>
    </source>
</reference>
<dbReference type="OrthoDB" id="9857395at2"/>
<name>A0A517TW27_9BACT</name>
<evidence type="ECO:0000256" key="2">
    <source>
        <dbReference type="SAM" id="Phobius"/>
    </source>
</evidence>
<proteinExistence type="predicted"/>
<dbReference type="RefSeq" id="WP_145432133.1">
    <property type="nucleotide sequence ID" value="NZ_CP036339.1"/>
</dbReference>
<evidence type="ECO:0000256" key="1">
    <source>
        <dbReference type="SAM" id="MobiDB-lite"/>
    </source>
</evidence>
<organism evidence="3 4">
    <name type="scientific">Lacipirellula limnantheis</name>
    <dbReference type="NCBI Taxonomy" id="2528024"/>
    <lineage>
        <taxon>Bacteria</taxon>
        <taxon>Pseudomonadati</taxon>
        <taxon>Planctomycetota</taxon>
        <taxon>Planctomycetia</taxon>
        <taxon>Pirellulales</taxon>
        <taxon>Lacipirellulaceae</taxon>
        <taxon>Lacipirellula</taxon>
    </lineage>
</organism>
<keyword evidence="2" id="KW-0812">Transmembrane</keyword>
<feature type="compositionally biased region" description="Basic residues" evidence="1">
    <location>
        <begin position="1"/>
        <end position="14"/>
    </location>
</feature>
<dbReference type="EMBL" id="CP036339">
    <property type="protein sequence ID" value="QDT72574.1"/>
    <property type="molecule type" value="Genomic_DNA"/>
</dbReference>
<sequence length="123" mass="13256">MSKRKTKPRRQKQVRHVEHGTGESRTSDAATVAWTVSVTTVFLCDIAAVAAHVYAQANPQLGGARMLSQLLLFSAAGIGFISLMLLPAVFRLRRTPPPTGFLVFAVCSSLAPILALVVQALQR</sequence>
<feature type="transmembrane region" description="Helical" evidence="2">
    <location>
        <begin position="32"/>
        <end position="55"/>
    </location>
</feature>
<gene>
    <name evidence="3" type="ORF">I41_17540</name>
</gene>
<feature type="transmembrane region" description="Helical" evidence="2">
    <location>
        <begin position="101"/>
        <end position="121"/>
    </location>
</feature>
<keyword evidence="2" id="KW-1133">Transmembrane helix</keyword>
<accession>A0A517TW27</accession>
<protein>
    <submittedName>
        <fullName evidence="3">Uncharacterized protein</fullName>
    </submittedName>
</protein>
<feature type="transmembrane region" description="Helical" evidence="2">
    <location>
        <begin position="67"/>
        <end position="89"/>
    </location>
</feature>